<gene>
    <name evidence="3" type="ORF">O6R05_05505</name>
</gene>
<evidence type="ECO:0000313" key="4">
    <source>
        <dbReference type="Proteomes" id="UP001210339"/>
    </source>
</evidence>
<dbReference type="InterPro" id="IPR014464">
    <property type="entry name" value="CvfB_fam"/>
</dbReference>
<dbReference type="SMART" id="SM00316">
    <property type="entry name" value="S1"/>
    <property type="match status" value="2"/>
</dbReference>
<sequence>MKLGRHQLTVVKTKPVVLSDGNETIELREERNLPVGDNVSAFVYDCGKDRRVATLERPFLEIGEVQKLTVVDKTGAGYFVNIGLDKDIFLPYQERVGRIEVGQAYLMTLYIDRSDRLCVSMDIKEKLLKNNGHFAVNDMVKGTVYQIDGRGAHVAIYNKYDGLVLKEEVKGILTIGEEVEARISRIVKDGRITLTLREKAYKQMHADADLLLELIEDNGGVLPLGDKSDPDLIKDITGLSKSAFKRAEGALYKAKKINLYPNKIELKHHGH</sequence>
<dbReference type="Proteomes" id="UP001210339">
    <property type="component" value="Chromosome"/>
</dbReference>
<dbReference type="PANTHER" id="PTHR37296:SF1">
    <property type="entry name" value="CONSERVED VIRULENCE FACTOR B"/>
    <property type="match status" value="1"/>
</dbReference>
<proteinExistence type="inferred from homology"/>
<dbReference type="InterPro" id="IPR036388">
    <property type="entry name" value="WH-like_DNA-bd_sf"/>
</dbReference>
<feature type="domain" description="S1 motif" evidence="2">
    <location>
        <begin position="137"/>
        <end position="197"/>
    </location>
</feature>
<dbReference type="RefSeq" id="WP_271190994.1">
    <property type="nucleotide sequence ID" value="NZ_CP115667.1"/>
</dbReference>
<evidence type="ECO:0000313" key="3">
    <source>
        <dbReference type="EMBL" id="WBW49464.1"/>
    </source>
</evidence>
<keyword evidence="4" id="KW-1185">Reference proteome</keyword>
<dbReference type="InterPro" id="IPR039566">
    <property type="entry name" value="CvfB_S1_st"/>
</dbReference>
<dbReference type="Pfam" id="PF00575">
    <property type="entry name" value="S1"/>
    <property type="match status" value="1"/>
</dbReference>
<dbReference type="SUPFAM" id="SSF50249">
    <property type="entry name" value="Nucleic acid-binding proteins"/>
    <property type="match status" value="1"/>
</dbReference>
<dbReference type="EMBL" id="CP115667">
    <property type="protein sequence ID" value="WBW49464.1"/>
    <property type="molecule type" value="Genomic_DNA"/>
</dbReference>
<name>A0ABY7QRR4_9FIRM</name>
<dbReference type="InterPro" id="IPR012340">
    <property type="entry name" value="NA-bd_OB-fold"/>
</dbReference>
<organism evidence="3 4">
    <name type="scientific">Peptoniphilus equinus</name>
    <dbReference type="NCBI Taxonomy" id="3016343"/>
    <lineage>
        <taxon>Bacteria</taxon>
        <taxon>Bacillati</taxon>
        <taxon>Bacillota</taxon>
        <taxon>Tissierellia</taxon>
        <taxon>Tissierellales</taxon>
        <taxon>Peptoniphilaceae</taxon>
        <taxon>Peptoniphilus</taxon>
    </lineage>
</organism>
<dbReference type="InterPro" id="IPR003029">
    <property type="entry name" value="S1_domain"/>
</dbReference>
<comment type="similarity">
    <text evidence="1">Belongs to the CvfB family.</text>
</comment>
<dbReference type="Gene3D" id="2.40.50.140">
    <property type="entry name" value="Nucleic acid-binding proteins"/>
    <property type="match status" value="2"/>
</dbReference>
<evidence type="ECO:0000256" key="1">
    <source>
        <dbReference type="PIRNR" id="PIRNR012524"/>
    </source>
</evidence>
<dbReference type="Gene3D" id="1.10.10.10">
    <property type="entry name" value="Winged helix-like DNA-binding domain superfamily/Winged helix DNA-binding domain"/>
    <property type="match status" value="1"/>
</dbReference>
<dbReference type="Pfam" id="PF17783">
    <property type="entry name" value="WHD_CvfB"/>
    <property type="match status" value="1"/>
</dbReference>
<accession>A0ABY7QRR4</accession>
<protein>
    <submittedName>
        <fullName evidence="3">S1-like domain-containing RNA-binding protein</fullName>
    </submittedName>
</protein>
<dbReference type="PIRSF" id="PIRSF012524">
    <property type="entry name" value="YitL_S1"/>
    <property type="match status" value="1"/>
</dbReference>
<evidence type="ECO:0000259" key="2">
    <source>
        <dbReference type="PROSITE" id="PS50126"/>
    </source>
</evidence>
<dbReference type="PROSITE" id="PS50126">
    <property type="entry name" value="S1"/>
    <property type="match status" value="1"/>
</dbReference>
<dbReference type="PANTHER" id="PTHR37296">
    <property type="entry name" value="CONSERVED VIRULENCE FACTOR B"/>
    <property type="match status" value="1"/>
</dbReference>
<dbReference type="InterPro" id="IPR040764">
    <property type="entry name" value="CvfB_WH"/>
</dbReference>
<dbReference type="Pfam" id="PF13509">
    <property type="entry name" value="S1_2"/>
    <property type="match status" value="1"/>
</dbReference>
<reference evidence="3 4" key="1">
    <citation type="submission" date="2023-01" db="EMBL/GenBank/DDBJ databases">
        <authorList>
            <person name="Lee S.H."/>
            <person name="Jung H.S."/>
            <person name="Yun J.U."/>
        </authorList>
    </citation>
    <scope>NUCLEOTIDE SEQUENCE [LARGE SCALE GENOMIC DNA]</scope>
    <source>
        <strain evidence="3 4">CBA3646</strain>
    </source>
</reference>